<evidence type="ECO:0000313" key="1">
    <source>
        <dbReference type="EMBL" id="ERJ28680.1"/>
    </source>
</evidence>
<accession>U2FF09</accession>
<dbReference type="Proteomes" id="UP000016620">
    <property type="component" value="Unassembled WGS sequence"/>
</dbReference>
<sequence>MKVVTFLGTIKKAEDHDVPIYRYDNKLKELYSLKRERYVNMLPLLIDNFESKNIVPIFTEKARKIQSEVLKDELGNSYDEIFNNENLIEGEKDFYDILRIINNATSGDKEYIIDLTHGFRHIPILATISLISQSLNNTDKIKHIFFAKEKTTGKEYEIIDLKEYLELANMSYVLETFDKNYTVSFVASFENEDFENLRGELAKFSNYILSNSLQALKNSFDIVLEYIENIKKNEQIFIFKSSLDRIKEHIEELKSISRKRDFQKLYEMSEVLNKKGYLLNAITLLFEAIGSYCNEGIEKINPTIESYVREFRNSDIFNHYDLTNQSRNLVKIGTRMNSYLFGIEKARKHFEFSEQKSREYLSEIKRLIVEEIEKAQSIKEFREFIVDAERLRNNLAHGNSSEEIENPKLNFKRLLIDFKRFCLDEDIFGVTK</sequence>
<dbReference type="RefSeq" id="WP_021087743.1">
    <property type="nucleotide sequence ID" value="NZ_ANNG01000021.1"/>
</dbReference>
<dbReference type="EMBL" id="ANNG01000021">
    <property type="protein sequence ID" value="ERJ28680.1"/>
    <property type="molecule type" value="Genomic_DNA"/>
</dbReference>
<organism evidence="1 2">
    <name type="scientific">Campylobacter concisus UNSWCS</name>
    <dbReference type="NCBI Taxonomy" id="1242968"/>
    <lineage>
        <taxon>Bacteria</taxon>
        <taxon>Pseudomonadati</taxon>
        <taxon>Campylobacterota</taxon>
        <taxon>Epsilonproteobacteria</taxon>
        <taxon>Campylobacterales</taxon>
        <taxon>Campylobacteraceae</taxon>
        <taxon>Campylobacter</taxon>
    </lineage>
</organism>
<gene>
    <name evidence="1" type="ORF">UNSWCS_954</name>
</gene>
<dbReference type="AlphaFoldDB" id="U2FF09"/>
<proteinExistence type="predicted"/>
<protein>
    <recommendedName>
        <fullName evidence="3">CRISPR-associated protein, TM1812 family</fullName>
    </recommendedName>
</protein>
<evidence type="ECO:0000313" key="2">
    <source>
        <dbReference type="Proteomes" id="UP000016620"/>
    </source>
</evidence>
<dbReference type="NCBIfam" id="TIGR02549">
    <property type="entry name" value="CRISPR_DxTHG"/>
    <property type="match status" value="1"/>
</dbReference>
<comment type="caution">
    <text evidence="1">The sequence shown here is derived from an EMBL/GenBank/DDBJ whole genome shotgun (WGS) entry which is preliminary data.</text>
</comment>
<reference evidence="1 2" key="1">
    <citation type="journal article" date="2013" name="BMC Genomics">
        <title>Comparative genomics of Campylobacter concisus isolates reveals genetic diversity and provides insights into disease association.</title>
        <authorList>
            <person name="Deshpande N.P."/>
            <person name="Kaakoush N.O."/>
            <person name="Wilkins M.R."/>
            <person name="Mitchell H.M."/>
        </authorList>
    </citation>
    <scope>NUCLEOTIDE SEQUENCE [LARGE SCALE GENOMIC DNA]</scope>
    <source>
        <strain evidence="1 2">UNSWCS</strain>
    </source>
</reference>
<name>U2FF09_9BACT</name>
<dbReference type="PATRIC" id="fig|1242968.3.peg.1191"/>
<evidence type="ECO:0008006" key="3">
    <source>
        <dbReference type="Google" id="ProtNLM"/>
    </source>
</evidence>
<dbReference type="InterPro" id="IPR013383">
    <property type="entry name" value="CRISPR-assoc_prot_DxTHG_CS"/>
</dbReference>